<sequence>MLETLKYKMVIEWSEKDECFLVAFPDFPGNYWRTHGDTYEEALANGKEALESLVLCYKDLGEALPTPSVVST</sequence>
<dbReference type="AlphaFoldDB" id="K9YS36"/>
<name>K9YS36_DACS8</name>
<dbReference type="KEGG" id="dsl:Dacsa_1036"/>
<evidence type="ECO:0000313" key="2">
    <source>
        <dbReference type="EMBL" id="AFZ49751.1"/>
    </source>
</evidence>
<feature type="domain" description="HicB-like antitoxin of toxin-antitoxin system" evidence="1">
    <location>
        <begin position="7"/>
        <end position="70"/>
    </location>
</feature>
<dbReference type="EMBL" id="CP003944">
    <property type="protein sequence ID" value="AFZ49751.1"/>
    <property type="molecule type" value="Genomic_DNA"/>
</dbReference>
<reference evidence="2" key="1">
    <citation type="submission" date="2012-04" db="EMBL/GenBank/DDBJ databases">
        <title>Finished genome of Dactylococcopsis salina PCC 8305.</title>
        <authorList>
            <consortium name="US DOE Joint Genome Institute"/>
            <person name="Gugger M."/>
            <person name="Coursin T."/>
            <person name="Rippka R."/>
            <person name="Tandeau De Marsac N."/>
            <person name="Huntemann M."/>
            <person name="Wei C.-L."/>
            <person name="Han J."/>
            <person name="Detter J.C."/>
            <person name="Han C."/>
            <person name="Tapia R."/>
            <person name="Daligault H."/>
            <person name="Chen A."/>
            <person name="Krypides N."/>
            <person name="Mavromatis K."/>
            <person name="Markowitz V."/>
            <person name="Szeto E."/>
            <person name="Ivanova N."/>
            <person name="Ovchinnikova G."/>
            <person name="Pagani I."/>
            <person name="Pati A."/>
            <person name="Goodwin L."/>
            <person name="Peters L."/>
            <person name="Pitluck S."/>
            <person name="Woyke T."/>
            <person name="Kerfeld C."/>
        </authorList>
    </citation>
    <scope>NUCLEOTIDE SEQUENCE [LARGE SCALE GENOMIC DNA]</scope>
    <source>
        <strain evidence="2">PCC 8305</strain>
    </source>
</reference>
<dbReference type="Proteomes" id="UP000010482">
    <property type="component" value="Chromosome"/>
</dbReference>
<keyword evidence="3" id="KW-1185">Reference proteome</keyword>
<dbReference type="PANTHER" id="PTHR34504:SF2">
    <property type="entry name" value="UPF0150 PROTEIN SSL0259"/>
    <property type="match status" value="1"/>
</dbReference>
<evidence type="ECO:0000259" key="1">
    <source>
        <dbReference type="Pfam" id="PF15919"/>
    </source>
</evidence>
<dbReference type="PATRIC" id="fig|13035.3.peg.1168"/>
<gene>
    <name evidence="2" type="ORF">Dacsa_1036</name>
</gene>
<dbReference type="Gene3D" id="3.30.160.250">
    <property type="match status" value="1"/>
</dbReference>
<dbReference type="eggNOG" id="COG1598">
    <property type="taxonomic scope" value="Bacteria"/>
</dbReference>
<dbReference type="InterPro" id="IPR035069">
    <property type="entry name" value="TTHA1013/TTHA0281-like"/>
</dbReference>
<accession>K9YS36</accession>
<dbReference type="STRING" id="13035.Dacsa_1036"/>
<dbReference type="InterPro" id="IPR051404">
    <property type="entry name" value="TA_system_antitoxin"/>
</dbReference>
<dbReference type="RefSeq" id="WP_015228761.1">
    <property type="nucleotide sequence ID" value="NC_019780.1"/>
</dbReference>
<dbReference type="OrthoDB" id="3436513at2"/>
<dbReference type="HOGENOM" id="CLU_114047_5_0_3"/>
<evidence type="ECO:0000313" key="3">
    <source>
        <dbReference type="Proteomes" id="UP000010482"/>
    </source>
</evidence>
<dbReference type="Pfam" id="PF15919">
    <property type="entry name" value="HicB_lk_antitox"/>
    <property type="match status" value="1"/>
</dbReference>
<dbReference type="PANTHER" id="PTHR34504">
    <property type="entry name" value="ANTITOXIN HICB"/>
    <property type="match status" value="1"/>
</dbReference>
<proteinExistence type="predicted"/>
<organism evidence="2 3">
    <name type="scientific">Dactylococcopsis salina (strain PCC 8305)</name>
    <name type="common">Myxobactron salinum</name>
    <dbReference type="NCBI Taxonomy" id="13035"/>
    <lineage>
        <taxon>Bacteria</taxon>
        <taxon>Bacillati</taxon>
        <taxon>Cyanobacteriota</taxon>
        <taxon>Cyanophyceae</taxon>
        <taxon>Nodosilineales</taxon>
        <taxon>Cymatolegaceae</taxon>
        <taxon>Dactylococcopsis</taxon>
    </lineage>
</organism>
<dbReference type="InterPro" id="IPR031807">
    <property type="entry name" value="HicB-like"/>
</dbReference>
<dbReference type="SUPFAM" id="SSF143100">
    <property type="entry name" value="TTHA1013/TTHA0281-like"/>
    <property type="match status" value="1"/>
</dbReference>
<protein>
    <recommendedName>
        <fullName evidence="1">HicB-like antitoxin of toxin-antitoxin system domain-containing protein</fullName>
    </recommendedName>
</protein>